<feature type="transmembrane region" description="Helical" evidence="9">
    <location>
        <begin position="191"/>
        <end position="213"/>
    </location>
</feature>
<evidence type="ECO:0000256" key="2">
    <source>
        <dbReference type="ARBA" id="ARBA00007079"/>
    </source>
</evidence>
<evidence type="ECO:0000256" key="8">
    <source>
        <dbReference type="ARBA" id="ARBA00023303"/>
    </source>
</evidence>
<keyword evidence="6" id="KW-0406">Ion transport</keyword>
<evidence type="ECO:0000256" key="4">
    <source>
        <dbReference type="ARBA" id="ARBA00022692"/>
    </source>
</evidence>
<evidence type="ECO:0000256" key="5">
    <source>
        <dbReference type="ARBA" id="ARBA00022989"/>
    </source>
</evidence>
<dbReference type="PANTHER" id="PTHR31086">
    <property type="entry name" value="ALUMINUM-ACTIVATED MALATE TRANSPORTER 10"/>
    <property type="match status" value="1"/>
</dbReference>
<name>A0A5J5BNF4_9ASTE</name>
<evidence type="ECO:0000313" key="10">
    <source>
        <dbReference type="EMBL" id="KAA8544349.1"/>
    </source>
</evidence>
<dbReference type="EMBL" id="CM018034">
    <property type="protein sequence ID" value="KAA8544349.1"/>
    <property type="molecule type" value="Genomic_DNA"/>
</dbReference>
<proteinExistence type="inferred from homology"/>
<evidence type="ECO:0008006" key="12">
    <source>
        <dbReference type="Google" id="ProtNLM"/>
    </source>
</evidence>
<accession>A0A5J5BNF4</accession>
<dbReference type="AlphaFoldDB" id="A0A5J5BNF4"/>
<feature type="transmembrane region" description="Helical" evidence="9">
    <location>
        <begin position="75"/>
        <end position="95"/>
    </location>
</feature>
<feature type="transmembrane region" description="Helical" evidence="9">
    <location>
        <begin position="133"/>
        <end position="152"/>
    </location>
</feature>
<dbReference type="GO" id="GO:0016020">
    <property type="term" value="C:membrane"/>
    <property type="evidence" value="ECO:0007669"/>
    <property type="project" value="UniProtKB-SubCell"/>
</dbReference>
<feature type="transmembrane region" description="Helical" evidence="9">
    <location>
        <begin position="159"/>
        <end position="179"/>
    </location>
</feature>
<dbReference type="Pfam" id="PF11744">
    <property type="entry name" value="ALMT"/>
    <property type="match status" value="1"/>
</dbReference>
<evidence type="ECO:0000256" key="3">
    <source>
        <dbReference type="ARBA" id="ARBA00022448"/>
    </source>
</evidence>
<comment type="similarity">
    <text evidence="2">Belongs to the aromatic acid exporter (TC 2.A.85) family.</text>
</comment>
<gene>
    <name evidence="10" type="ORF">F0562_022383</name>
</gene>
<evidence type="ECO:0000256" key="9">
    <source>
        <dbReference type="SAM" id="Phobius"/>
    </source>
</evidence>
<keyword evidence="4 9" id="KW-0812">Transmembrane</keyword>
<comment type="subcellular location">
    <subcellularLocation>
        <location evidence="1">Membrane</location>
        <topology evidence="1">Multi-pass membrane protein</topology>
    </subcellularLocation>
</comment>
<feature type="transmembrane region" description="Helical" evidence="9">
    <location>
        <begin position="50"/>
        <end position="69"/>
    </location>
</feature>
<keyword evidence="7 9" id="KW-0472">Membrane</keyword>
<evidence type="ECO:0000256" key="7">
    <source>
        <dbReference type="ARBA" id="ARBA00023136"/>
    </source>
</evidence>
<organism evidence="10 11">
    <name type="scientific">Nyssa sinensis</name>
    <dbReference type="NCBI Taxonomy" id="561372"/>
    <lineage>
        <taxon>Eukaryota</taxon>
        <taxon>Viridiplantae</taxon>
        <taxon>Streptophyta</taxon>
        <taxon>Embryophyta</taxon>
        <taxon>Tracheophyta</taxon>
        <taxon>Spermatophyta</taxon>
        <taxon>Magnoliopsida</taxon>
        <taxon>eudicotyledons</taxon>
        <taxon>Gunneridae</taxon>
        <taxon>Pentapetalae</taxon>
        <taxon>asterids</taxon>
        <taxon>Cornales</taxon>
        <taxon>Nyssaceae</taxon>
        <taxon>Nyssa</taxon>
    </lineage>
</organism>
<evidence type="ECO:0000313" key="11">
    <source>
        <dbReference type="Proteomes" id="UP000325577"/>
    </source>
</evidence>
<keyword evidence="8" id="KW-0407">Ion channel</keyword>
<reference evidence="10 11" key="1">
    <citation type="submission" date="2019-09" db="EMBL/GenBank/DDBJ databases">
        <title>A chromosome-level genome assembly of the Chinese tupelo Nyssa sinensis.</title>
        <authorList>
            <person name="Yang X."/>
            <person name="Kang M."/>
            <person name="Yang Y."/>
            <person name="Xiong H."/>
            <person name="Wang M."/>
            <person name="Zhang Z."/>
            <person name="Wang Z."/>
            <person name="Wu H."/>
            <person name="Ma T."/>
            <person name="Liu J."/>
            <person name="Xi Z."/>
        </authorList>
    </citation>
    <scope>NUCLEOTIDE SEQUENCE [LARGE SCALE GENOMIC DNA]</scope>
    <source>
        <strain evidence="10">J267</strain>
        <tissue evidence="10">Leaf</tissue>
    </source>
</reference>
<dbReference type="GO" id="GO:0034220">
    <property type="term" value="P:monoatomic ion transmembrane transport"/>
    <property type="evidence" value="ECO:0007669"/>
    <property type="project" value="UniProtKB-KW"/>
</dbReference>
<feature type="transmembrane region" description="Helical" evidence="9">
    <location>
        <begin position="107"/>
        <end position="127"/>
    </location>
</feature>
<keyword evidence="3" id="KW-0813">Transport</keyword>
<protein>
    <recommendedName>
        <fullName evidence="12">Aluminum-activated malate transporter</fullName>
    </recommendedName>
</protein>
<keyword evidence="11" id="KW-1185">Reference proteome</keyword>
<keyword evidence="5 9" id="KW-1133">Transmembrane helix</keyword>
<evidence type="ECO:0000256" key="6">
    <source>
        <dbReference type="ARBA" id="ARBA00023065"/>
    </source>
</evidence>
<dbReference type="OrthoDB" id="68611at2759"/>
<evidence type="ECO:0000256" key="1">
    <source>
        <dbReference type="ARBA" id="ARBA00004141"/>
    </source>
</evidence>
<dbReference type="GO" id="GO:0015743">
    <property type="term" value="P:malate transport"/>
    <property type="evidence" value="ECO:0007669"/>
    <property type="project" value="InterPro"/>
</dbReference>
<dbReference type="InterPro" id="IPR020966">
    <property type="entry name" value="ALMT"/>
</dbReference>
<sequence length="385" mass="42547">MDIKSGSHEKEGLFTRGWLCCKALPKKLIAKVVEVCKYTKKLGQDDPRKVIHSLKVGLALTLVSLFYFVQPLFNSFGVSAMWAVITVVIVFEFYVGATIGKGFNRGVATLLAGALGVGAHQLGSLSGKNGEPIVLGLFVFVQGAASTFIRFFPKIKARYDYGLLIFILTFSLVSVSGFRDDEVLELAQKRLSRVAIGACICVILSIFICPVWAGEDLHTRVAVNIEKLGNFLEGFGDEYFETSEDGVSKGDKSFLQDYKSVLNSRNIEETLANFARWEPGHGQFMYRHPWKQYLKIGSLTQQCAYHIEALNGYLDSQIQTPPEIRRKIQGTCTKLSLETGKALKELALAIKTMTPPSSADSLCCKLKNCSPKSQSLAQIRLVGRH</sequence>
<dbReference type="Proteomes" id="UP000325577">
    <property type="component" value="Linkage Group LG11"/>
</dbReference>